<feature type="region of interest" description="Disordered" evidence="6">
    <location>
        <begin position="1"/>
        <end position="39"/>
    </location>
</feature>
<reference evidence="8" key="1">
    <citation type="submission" date="2023-03" db="EMBL/GenBank/DDBJ databases">
        <authorList>
            <person name="Julca I."/>
        </authorList>
    </citation>
    <scope>NUCLEOTIDE SEQUENCE</scope>
</reference>
<feature type="region of interest" description="Disordered" evidence="6">
    <location>
        <begin position="282"/>
        <end position="318"/>
    </location>
</feature>
<dbReference type="InterPro" id="IPR036638">
    <property type="entry name" value="HLH_DNA-bd_sf"/>
</dbReference>
<evidence type="ECO:0000256" key="2">
    <source>
        <dbReference type="ARBA" id="ARBA00023015"/>
    </source>
</evidence>
<keyword evidence="9" id="KW-1185">Reference proteome</keyword>
<dbReference type="EMBL" id="OX459118">
    <property type="protein sequence ID" value="CAI9088619.1"/>
    <property type="molecule type" value="Genomic_DNA"/>
</dbReference>
<feature type="compositionally biased region" description="Polar residues" evidence="6">
    <location>
        <begin position="282"/>
        <end position="293"/>
    </location>
</feature>
<keyword evidence="2" id="KW-0805">Transcription regulation</keyword>
<dbReference type="GO" id="GO:0046983">
    <property type="term" value="F:protein dimerization activity"/>
    <property type="evidence" value="ECO:0007669"/>
    <property type="project" value="InterPro"/>
</dbReference>
<evidence type="ECO:0000256" key="6">
    <source>
        <dbReference type="SAM" id="MobiDB-lite"/>
    </source>
</evidence>
<feature type="region of interest" description="Disordered" evidence="6">
    <location>
        <begin position="344"/>
        <end position="387"/>
    </location>
</feature>
<feature type="compositionally biased region" description="Low complexity" evidence="6">
    <location>
        <begin position="15"/>
        <end position="39"/>
    </location>
</feature>
<dbReference type="InterPro" id="IPR045843">
    <property type="entry name" value="IND-like"/>
</dbReference>
<dbReference type="Gene3D" id="4.10.280.10">
    <property type="entry name" value="Helix-loop-helix DNA-binding domain"/>
    <property type="match status" value="1"/>
</dbReference>
<proteinExistence type="predicted"/>
<feature type="region of interest" description="Disordered" evidence="6">
    <location>
        <begin position="447"/>
        <end position="466"/>
    </location>
</feature>
<dbReference type="SUPFAM" id="SSF47459">
    <property type="entry name" value="HLH, helix-loop-helix DNA-binding domain"/>
    <property type="match status" value="1"/>
</dbReference>
<keyword evidence="3" id="KW-0238">DNA-binding</keyword>
<keyword evidence="4" id="KW-0804">Transcription</keyword>
<dbReference type="GO" id="GO:0000978">
    <property type="term" value="F:RNA polymerase II cis-regulatory region sequence-specific DNA binding"/>
    <property type="evidence" value="ECO:0007669"/>
    <property type="project" value="TreeGrafter"/>
</dbReference>
<evidence type="ECO:0000256" key="3">
    <source>
        <dbReference type="ARBA" id="ARBA00023125"/>
    </source>
</evidence>
<gene>
    <name evidence="8" type="ORF">OLC1_LOCUS1152</name>
</gene>
<dbReference type="CDD" id="cd11393">
    <property type="entry name" value="bHLH_AtbHLH_like"/>
    <property type="match status" value="1"/>
</dbReference>
<protein>
    <submittedName>
        <fullName evidence="8">OLC1v1023007C3</fullName>
    </submittedName>
</protein>
<dbReference type="PANTHER" id="PTHR16223">
    <property type="entry name" value="TRANSCRIPTION FACTOR BHLH83-RELATED"/>
    <property type="match status" value="1"/>
</dbReference>
<dbReference type="GO" id="GO:0005634">
    <property type="term" value="C:nucleus"/>
    <property type="evidence" value="ECO:0007669"/>
    <property type="project" value="UniProtKB-SubCell"/>
</dbReference>
<evidence type="ECO:0000313" key="8">
    <source>
        <dbReference type="EMBL" id="CAI9088619.1"/>
    </source>
</evidence>
<dbReference type="InterPro" id="IPR011598">
    <property type="entry name" value="bHLH_dom"/>
</dbReference>
<organism evidence="8 9">
    <name type="scientific">Oldenlandia corymbosa var. corymbosa</name>
    <dbReference type="NCBI Taxonomy" id="529605"/>
    <lineage>
        <taxon>Eukaryota</taxon>
        <taxon>Viridiplantae</taxon>
        <taxon>Streptophyta</taxon>
        <taxon>Embryophyta</taxon>
        <taxon>Tracheophyta</taxon>
        <taxon>Spermatophyta</taxon>
        <taxon>Magnoliopsida</taxon>
        <taxon>eudicotyledons</taxon>
        <taxon>Gunneridae</taxon>
        <taxon>Pentapetalae</taxon>
        <taxon>asterids</taxon>
        <taxon>lamiids</taxon>
        <taxon>Gentianales</taxon>
        <taxon>Rubiaceae</taxon>
        <taxon>Rubioideae</taxon>
        <taxon>Spermacoceae</taxon>
        <taxon>Hedyotis-Oldenlandia complex</taxon>
        <taxon>Oldenlandia</taxon>
    </lineage>
</organism>
<evidence type="ECO:0000256" key="1">
    <source>
        <dbReference type="ARBA" id="ARBA00004123"/>
    </source>
</evidence>
<dbReference type="PANTHER" id="PTHR16223:SF46">
    <property type="entry name" value="TRANSCRIPTION FACTOR BHLH123"/>
    <property type="match status" value="1"/>
</dbReference>
<evidence type="ECO:0000259" key="7">
    <source>
        <dbReference type="PROSITE" id="PS50888"/>
    </source>
</evidence>
<dbReference type="AlphaFoldDB" id="A0AAV1BZ06"/>
<feature type="compositionally biased region" description="Basic and acidic residues" evidence="6">
    <location>
        <begin position="455"/>
        <end position="466"/>
    </location>
</feature>
<feature type="compositionally biased region" description="Basic and acidic residues" evidence="6">
    <location>
        <begin position="348"/>
        <end position="363"/>
    </location>
</feature>
<feature type="compositionally biased region" description="Low complexity" evidence="6">
    <location>
        <begin position="192"/>
        <end position="207"/>
    </location>
</feature>
<feature type="domain" description="BHLH" evidence="7">
    <location>
        <begin position="379"/>
        <end position="428"/>
    </location>
</feature>
<comment type="subcellular location">
    <subcellularLocation>
        <location evidence="1">Nucleus</location>
    </subcellularLocation>
</comment>
<evidence type="ECO:0000256" key="5">
    <source>
        <dbReference type="ARBA" id="ARBA00023242"/>
    </source>
</evidence>
<dbReference type="InterPro" id="IPR045239">
    <property type="entry name" value="bHLH95_bHLH"/>
</dbReference>
<accession>A0AAV1BZ06</accession>
<dbReference type="GO" id="GO:0000981">
    <property type="term" value="F:DNA-binding transcription factor activity, RNA polymerase II-specific"/>
    <property type="evidence" value="ECO:0007669"/>
    <property type="project" value="TreeGrafter"/>
</dbReference>
<name>A0AAV1BZ06_OLDCO</name>
<evidence type="ECO:0000313" key="9">
    <source>
        <dbReference type="Proteomes" id="UP001161247"/>
    </source>
</evidence>
<evidence type="ECO:0000256" key="4">
    <source>
        <dbReference type="ARBA" id="ARBA00023163"/>
    </source>
</evidence>
<dbReference type="Proteomes" id="UP001161247">
    <property type="component" value="Chromosome 1"/>
</dbReference>
<dbReference type="SMART" id="SM00353">
    <property type="entry name" value="HLH"/>
    <property type="match status" value="1"/>
</dbReference>
<sequence length="466" mass="50463">MAEEFQLGSGNWWETSTRNSSSTATAAAPSTSSATTTNNTFVGWPTDVVVAARSSMVDDSTVCVSGHESGAGGLLAQSGGTCLQIMDLSLSSQTMDWNPALFRGDKGESSFRSMLQEEATSGNFQQHHQQQQQEQQWNRHKLLYSLPPNNSEDSSTTNNISSRAAAAAGGGGISLDNSHFGSSNTFHHHLDSSSSSSSASSSATTTAFGGGTNNSSPNHHLLQGLLSVPPPADHHQQQHPAMNYSAYQISSSSSNYGGINNSSTVVDHHHHQLMAAPSNSWSNHNNNLPQFLRNSPPKHPQPLQHHGHGQLHFSNNTPFWNASSSAPMNDVRSNLFPSLHSQIPLPNFEDKSKNTSEVREVSVAKKSSSNETSNKRPRNESPTPMPAFKVRKEKMGDRITALQQLVSPFGKTDTASVLSEAIEYIKFLHEQVGVIITDDMFFLSQKSGPKHSIHEKRSSHDTPSES</sequence>
<dbReference type="PROSITE" id="PS50888">
    <property type="entry name" value="BHLH"/>
    <property type="match status" value="1"/>
</dbReference>
<keyword evidence="5" id="KW-0539">Nucleus</keyword>
<feature type="region of interest" description="Disordered" evidence="6">
    <location>
        <begin position="187"/>
        <end position="239"/>
    </location>
</feature>